<comment type="caution">
    <text evidence="12">The sequence shown here is derived from an EMBL/GenBank/DDBJ whole genome shotgun (WGS) entry which is preliminary data.</text>
</comment>
<dbReference type="Gene3D" id="3.90.1150.10">
    <property type="entry name" value="Aspartate Aminotransferase, domain 1"/>
    <property type="match status" value="1"/>
</dbReference>
<feature type="compositionally biased region" description="Pro residues" evidence="10">
    <location>
        <begin position="1"/>
        <end position="11"/>
    </location>
</feature>
<dbReference type="InterPro" id="IPR015422">
    <property type="entry name" value="PyrdxlP-dep_Trfase_small"/>
</dbReference>
<name>A0A2T8HXV9_9RHOB</name>
<dbReference type="InterPro" id="IPR001917">
    <property type="entry name" value="Aminotrans_II_pyridoxalP_BS"/>
</dbReference>
<evidence type="ECO:0000256" key="1">
    <source>
        <dbReference type="ARBA" id="ARBA00001933"/>
    </source>
</evidence>
<evidence type="ECO:0000256" key="3">
    <source>
        <dbReference type="ARBA" id="ARBA00007970"/>
    </source>
</evidence>
<keyword evidence="7 9" id="KW-0663">Pyridoxal phosphate</keyword>
<evidence type="ECO:0000256" key="5">
    <source>
        <dbReference type="ARBA" id="ARBA00022576"/>
    </source>
</evidence>
<dbReference type="Pfam" id="PF00155">
    <property type="entry name" value="Aminotran_1_2"/>
    <property type="match status" value="1"/>
</dbReference>
<gene>
    <name evidence="9" type="primary">hisC</name>
    <name evidence="12" type="ORF">DDE20_01460</name>
</gene>
<organism evidence="12 13">
    <name type="scientific">Pararhodobacter oceanensis</name>
    <dbReference type="NCBI Taxonomy" id="2172121"/>
    <lineage>
        <taxon>Bacteria</taxon>
        <taxon>Pseudomonadati</taxon>
        <taxon>Pseudomonadota</taxon>
        <taxon>Alphaproteobacteria</taxon>
        <taxon>Rhodobacterales</taxon>
        <taxon>Paracoccaceae</taxon>
        <taxon>Pararhodobacter</taxon>
    </lineage>
</organism>
<dbReference type="GO" id="GO:0030170">
    <property type="term" value="F:pyridoxal phosphate binding"/>
    <property type="evidence" value="ECO:0007669"/>
    <property type="project" value="InterPro"/>
</dbReference>
<evidence type="ECO:0000256" key="2">
    <source>
        <dbReference type="ARBA" id="ARBA00005011"/>
    </source>
</evidence>
<proteinExistence type="inferred from homology"/>
<evidence type="ECO:0000256" key="6">
    <source>
        <dbReference type="ARBA" id="ARBA00022679"/>
    </source>
</evidence>
<evidence type="ECO:0000256" key="7">
    <source>
        <dbReference type="ARBA" id="ARBA00022898"/>
    </source>
</evidence>
<protein>
    <recommendedName>
        <fullName evidence="9">Histidinol-phosphate aminotransferase</fullName>
        <ecNumber evidence="9">2.6.1.9</ecNumber>
    </recommendedName>
    <alternativeName>
        <fullName evidence="9">Imidazole acetol-phosphate transaminase</fullName>
    </alternativeName>
</protein>
<dbReference type="AlphaFoldDB" id="A0A2T8HXV9"/>
<dbReference type="InterPro" id="IPR015424">
    <property type="entry name" value="PyrdxlP-dep_Trfase"/>
</dbReference>
<dbReference type="OrthoDB" id="9809616at2"/>
<dbReference type="GO" id="GO:0000105">
    <property type="term" value="P:L-histidine biosynthetic process"/>
    <property type="evidence" value="ECO:0007669"/>
    <property type="project" value="UniProtKB-UniRule"/>
</dbReference>
<dbReference type="CDD" id="cd00609">
    <property type="entry name" value="AAT_like"/>
    <property type="match status" value="1"/>
</dbReference>
<evidence type="ECO:0000259" key="11">
    <source>
        <dbReference type="Pfam" id="PF00155"/>
    </source>
</evidence>
<reference evidence="12" key="1">
    <citation type="submission" date="2018-04" db="EMBL/GenBank/DDBJ databases">
        <title>Pararhodobacter oceanense sp. nov., isolated from marine intertidal sediment.</title>
        <authorList>
            <person name="Wang X.-L."/>
            <person name="Du Z.-J."/>
        </authorList>
    </citation>
    <scope>NUCLEOTIDE SEQUENCE [LARGE SCALE GENOMIC DNA]</scope>
    <source>
        <strain evidence="12">AM505</strain>
    </source>
</reference>
<keyword evidence="9" id="KW-0028">Amino-acid biosynthesis</keyword>
<evidence type="ECO:0000256" key="8">
    <source>
        <dbReference type="ARBA" id="ARBA00047481"/>
    </source>
</evidence>
<keyword evidence="13" id="KW-1185">Reference proteome</keyword>
<dbReference type="InterPro" id="IPR050106">
    <property type="entry name" value="HistidinolP_aminotransfase"/>
</dbReference>
<dbReference type="SUPFAM" id="SSF53383">
    <property type="entry name" value="PLP-dependent transferases"/>
    <property type="match status" value="1"/>
</dbReference>
<dbReference type="HAMAP" id="MF_01023">
    <property type="entry name" value="HisC_aminotrans_2"/>
    <property type="match status" value="1"/>
</dbReference>
<dbReference type="GO" id="GO:0004400">
    <property type="term" value="F:histidinol-phosphate transaminase activity"/>
    <property type="evidence" value="ECO:0007669"/>
    <property type="project" value="UniProtKB-UniRule"/>
</dbReference>
<dbReference type="PANTHER" id="PTHR43643">
    <property type="entry name" value="HISTIDINOL-PHOSPHATE AMINOTRANSFERASE 2"/>
    <property type="match status" value="1"/>
</dbReference>
<dbReference type="InterPro" id="IPR015421">
    <property type="entry name" value="PyrdxlP-dep_Trfase_major"/>
</dbReference>
<dbReference type="InterPro" id="IPR004839">
    <property type="entry name" value="Aminotransferase_I/II_large"/>
</dbReference>
<evidence type="ECO:0000313" key="13">
    <source>
        <dbReference type="Proteomes" id="UP000245911"/>
    </source>
</evidence>
<keyword evidence="5 9" id="KW-0032">Aminotransferase</keyword>
<comment type="subunit">
    <text evidence="4 9">Homodimer.</text>
</comment>
<dbReference type="InterPro" id="IPR005861">
    <property type="entry name" value="HisP_aminotrans"/>
</dbReference>
<dbReference type="InterPro" id="IPR024892">
    <property type="entry name" value="ArAT"/>
</dbReference>
<comment type="cofactor">
    <cofactor evidence="1 9">
        <name>pyridoxal 5'-phosphate</name>
        <dbReference type="ChEBI" id="CHEBI:597326"/>
    </cofactor>
</comment>
<accession>A0A2T8HXV9</accession>
<comment type="catalytic activity">
    <reaction evidence="8 9">
        <text>L-histidinol phosphate + 2-oxoglutarate = 3-(imidazol-4-yl)-2-oxopropyl phosphate + L-glutamate</text>
        <dbReference type="Rhea" id="RHEA:23744"/>
        <dbReference type="ChEBI" id="CHEBI:16810"/>
        <dbReference type="ChEBI" id="CHEBI:29985"/>
        <dbReference type="ChEBI" id="CHEBI:57766"/>
        <dbReference type="ChEBI" id="CHEBI:57980"/>
        <dbReference type="EC" id="2.6.1.9"/>
    </reaction>
</comment>
<feature type="modified residue" description="N6-(pyridoxal phosphate)lysine" evidence="9">
    <location>
        <position position="227"/>
    </location>
</feature>
<sequence>MRPDRATPPAPSARLDGLPGYGKGRAAGARVAAHRLGSNEAPDTVHPAIARAVTAALSGANRYPDLRGETLAAALAARHGLAAAQIAVSAGSIVLLDQILRGWCDSGDEIVAPWRSYEAYPIIAGLSGAELVQVPLNTEHGVDAAALLAALTPRSRIALICNPNNPTGTALEPQALDALIAAIPAHILVVLDEAYCDFAGEAEAVAKSPAARLSRHPNLVILRTFSKAWGLAGLRVGYAMAAPEIIRNIHAVQPPFPLPGVALAAALAALDHEPAVTARIARNATERRRLSEGLRAKGVPVAPSQANFVWLPLGERSAALNAHLAQMDIAARCFDGEGLRITTGTADDTDAVLDAVASWRPHMGSASTPKPMGARDK</sequence>
<dbReference type="PROSITE" id="PS00599">
    <property type="entry name" value="AA_TRANSFER_CLASS_2"/>
    <property type="match status" value="1"/>
</dbReference>
<dbReference type="RefSeq" id="WP_116556665.1">
    <property type="nucleotide sequence ID" value="NZ_QDKM01000001.1"/>
</dbReference>
<dbReference type="EC" id="2.6.1.9" evidence="9"/>
<dbReference type="NCBIfam" id="NF002878">
    <property type="entry name" value="PRK03321.1"/>
    <property type="match status" value="1"/>
</dbReference>
<feature type="region of interest" description="Disordered" evidence="10">
    <location>
        <begin position="1"/>
        <end position="21"/>
    </location>
</feature>
<dbReference type="PANTHER" id="PTHR43643:SF3">
    <property type="entry name" value="HISTIDINOL-PHOSPHATE AMINOTRANSFERASE"/>
    <property type="match status" value="1"/>
</dbReference>
<evidence type="ECO:0000256" key="4">
    <source>
        <dbReference type="ARBA" id="ARBA00011738"/>
    </source>
</evidence>
<comment type="similarity">
    <text evidence="3 9">Belongs to the class-II pyridoxal-phosphate-dependent aminotransferase family. Histidinol-phosphate aminotransferase subfamily.</text>
</comment>
<dbReference type="Gene3D" id="3.40.640.10">
    <property type="entry name" value="Type I PLP-dependent aspartate aminotransferase-like (Major domain)"/>
    <property type="match status" value="1"/>
</dbReference>
<dbReference type="EMBL" id="QDKM01000001">
    <property type="protein sequence ID" value="PVH30257.1"/>
    <property type="molecule type" value="Genomic_DNA"/>
</dbReference>
<feature type="domain" description="Aminotransferase class I/classII large" evidence="11">
    <location>
        <begin position="36"/>
        <end position="355"/>
    </location>
</feature>
<keyword evidence="9" id="KW-0368">Histidine biosynthesis</keyword>
<keyword evidence="6 9" id="KW-0808">Transferase</keyword>
<evidence type="ECO:0000256" key="9">
    <source>
        <dbReference type="HAMAP-Rule" id="MF_01023"/>
    </source>
</evidence>
<dbReference type="Proteomes" id="UP000245911">
    <property type="component" value="Unassembled WGS sequence"/>
</dbReference>
<evidence type="ECO:0000256" key="10">
    <source>
        <dbReference type="SAM" id="MobiDB-lite"/>
    </source>
</evidence>
<dbReference type="UniPathway" id="UPA00031">
    <property type="reaction ID" value="UER00012"/>
</dbReference>
<comment type="pathway">
    <text evidence="2 9">Amino-acid biosynthesis; L-histidine biosynthesis; L-histidine from 5-phospho-alpha-D-ribose 1-diphosphate: step 7/9.</text>
</comment>
<evidence type="ECO:0000313" key="12">
    <source>
        <dbReference type="EMBL" id="PVH30257.1"/>
    </source>
</evidence>